<dbReference type="Proteomes" id="UP000304951">
    <property type="component" value="Unassembled WGS sequence"/>
</dbReference>
<organism evidence="11 15">
    <name type="scientific">Aureobasidium pullulans</name>
    <name type="common">Black yeast</name>
    <name type="synonym">Pullularia pullulans</name>
    <dbReference type="NCBI Taxonomy" id="5580"/>
    <lineage>
        <taxon>Eukaryota</taxon>
        <taxon>Fungi</taxon>
        <taxon>Dikarya</taxon>
        <taxon>Ascomycota</taxon>
        <taxon>Pezizomycotina</taxon>
        <taxon>Dothideomycetes</taxon>
        <taxon>Dothideomycetidae</taxon>
        <taxon>Dothideales</taxon>
        <taxon>Saccotheciaceae</taxon>
        <taxon>Aureobasidium</taxon>
    </lineage>
</organism>
<evidence type="ECO:0000256" key="1">
    <source>
        <dbReference type="ARBA" id="ARBA00000695"/>
    </source>
</evidence>
<dbReference type="InterPro" id="IPR004898">
    <property type="entry name" value="Pectate_lyase_PlyH/PlyE-like"/>
</dbReference>
<keyword evidence="7 10" id="KW-0106">Calcium</keyword>
<proteinExistence type="inferred from homology"/>
<evidence type="ECO:0000313" key="16">
    <source>
        <dbReference type="Proteomes" id="UP000308005"/>
    </source>
</evidence>
<evidence type="ECO:0000256" key="7">
    <source>
        <dbReference type="ARBA" id="ARBA00022837"/>
    </source>
</evidence>
<feature type="signal peptide" evidence="10">
    <location>
        <begin position="1"/>
        <end position="21"/>
    </location>
</feature>
<evidence type="ECO:0000256" key="8">
    <source>
        <dbReference type="ARBA" id="ARBA00023239"/>
    </source>
</evidence>
<dbReference type="EMBL" id="QZAF01000200">
    <property type="protein sequence ID" value="THV70409.1"/>
    <property type="molecule type" value="Genomic_DNA"/>
</dbReference>
<dbReference type="Gene3D" id="2.160.20.10">
    <property type="entry name" value="Single-stranded right-handed beta-helix, Pectin lyase-like"/>
    <property type="match status" value="1"/>
</dbReference>
<dbReference type="GO" id="GO:0030570">
    <property type="term" value="F:pectate lyase activity"/>
    <property type="evidence" value="ECO:0007669"/>
    <property type="project" value="UniProtKB-UniRule"/>
</dbReference>
<evidence type="ECO:0000256" key="9">
    <source>
        <dbReference type="ARBA" id="ARBA00025679"/>
    </source>
</evidence>
<keyword evidence="5 10" id="KW-0964">Secreted</keyword>
<evidence type="ECO:0000313" key="14">
    <source>
        <dbReference type="Proteomes" id="UP000304928"/>
    </source>
</evidence>
<dbReference type="EMBL" id="QZBM01000225">
    <property type="protein sequence ID" value="THZ18990.1"/>
    <property type="molecule type" value="Genomic_DNA"/>
</dbReference>
<gene>
    <name evidence="13" type="ORF">D6C91_05296</name>
    <name evidence="12" type="ORF">D6D15_01244</name>
    <name evidence="11" type="ORF">D6D28_05172</name>
</gene>
<reference evidence="14 15" key="1">
    <citation type="submission" date="2018-10" db="EMBL/GenBank/DDBJ databases">
        <title>Fifty Aureobasidium pullulans genomes reveal a recombining polyextremotolerant generalist.</title>
        <authorList>
            <person name="Gostincar C."/>
            <person name="Turk M."/>
            <person name="Zajc J."/>
            <person name="Gunde-Cimerman N."/>
        </authorList>
    </citation>
    <scope>NUCLEOTIDE SEQUENCE [LARGE SCALE GENOMIC DNA]</scope>
    <source>
        <strain evidence="12 14">EXF-10507</strain>
        <strain evidence="11 15">EXF-11900</strain>
        <strain evidence="13 16">EXF-3863</strain>
    </source>
</reference>
<feature type="chain" id="PRO_5044035175" description="Pectate lyase" evidence="10">
    <location>
        <begin position="22"/>
        <end position="256"/>
    </location>
</feature>
<dbReference type="EMBL" id="QZAR01000010">
    <property type="protein sequence ID" value="THW95693.1"/>
    <property type="molecule type" value="Genomic_DNA"/>
</dbReference>
<name>A0A4S8SIU0_AURPU</name>
<evidence type="ECO:0000256" key="4">
    <source>
        <dbReference type="ARBA" id="ARBA00006463"/>
    </source>
</evidence>
<dbReference type="InterPro" id="IPR011050">
    <property type="entry name" value="Pectin_lyase_fold/virulence"/>
</dbReference>
<dbReference type="PANTHER" id="PTHR33407">
    <property type="entry name" value="PECTATE LYASE F-RELATED"/>
    <property type="match status" value="1"/>
</dbReference>
<evidence type="ECO:0000313" key="11">
    <source>
        <dbReference type="EMBL" id="THV70409.1"/>
    </source>
</evidence>
<evidence type="ECO:0000313" key="15">
    <source>
        <dbReference type="Proteomes" id="UP000304951"/>
    </source>
</evidence>
<dbReference type="GO" id="GO:0005576">
    <property type="term" value="C:extracellular region"/>
    <property type="evidence" value="ECO:0007669"/>
    <property type="project" value="UniProtKB-SubCell"/>
</dbReference>
<dbReference type="PANTHER" id="PTHR33407:SF9">
    <property type="entry name" value="PECTATE LYASE F-RELATED"/>
    <property type="match status" value="1"/>
</dbReference>
<comment type="caution">
    <text evidence="11">The sequence shown here is derived from an EMBL/GenBank/DDBJ whole genome shotgun (WGS) entry which is preliminary data.</text>
</comment>
<evidence type="ECO:0000256" key="6">
    <source>
        <dbReference type="ARBA" id="ARBA00022729"/>
    </source>
</evidence>
<evidence type="ECO:0000256" key="3">
    <source>
        <dbReference type="ARBA" id="ARBA00004613"/>
    </source>
</evidence>
<dbReference type="InterPro" id="IPR012334">
    <property type="entry name" value="Pectin_lyas_fold"/>
</dbReference>
<comment type="cofactor">
    <cofactor evidence="2 10">
        <name>Ca(2+)</name>
        <dbReference type="ChEBI" id="CHEBI:29108"/>
    </cofactor>
</comment>
<dbReference type="SUPFAM" id="SSF51126">
    <property type="entry name" value="Pectin lyase-like"/>
    <property type="match status" value="1"/>
</dbReference>
<comment type="catalytic activity">
    <reaction evidence="1 10">
        <text>Eliminative cleavage of (1-&gt;4)-alpha-D-galacturonan to give oligosaccharides with 4-deoxy-alpha-D-galact-4-enuronosyl groups at their non-reducing ends.</text>
        <dbReference type="EC" id="4.2.2.2"/>
    </reaction>
</comment>
<keyword evidence="6 10" id="KW-0732">Signal</keyword>
<evidence type="ECO:0000256" key="5">
    <source>
        <dbReference type="ARBA" id="ARBA00022525"/>
    </source>
</evidence>
<evidence type="ECO:0000313" key="12">
    <source>
        <dbReference type="EMBL" id="THW95693.1"/>
    </source>
</evidence>
<protein>
    <recommendedName>
        <fullName evidence="10">Pectate lyase</fullName>
        <ecNumber evidence="10">4.2.2.2</ecNumber>
    </recommendedName>
</protein>
<keyword evidence="8 10" id="KW-0456">Lyase</keyword>
<evidence type="ECO:0000313" key="13">
    <source>
        <dbReference type="EMBL" id="THZ18990.1"/>
    </source>
</evidence>
<comment type="subcellular location">
    <subcellularLocation>
        <location evidence="3 10">Secreted</location>
    </subcellularLocation>
</comment>
<comment type="function">
    <text evidence="9 10">Pectinolytic enzyme consist of four classes of enzymes: pectin lyase, polygalacturonase, pectin methylesterase and rhamnogalacturonase. Among pectinolytic enzymes, pectin lyase is the most important in depolymerization of pectin, since it cleaves internal glycosidic bonds of highly methylated pectins. Favors pectate, the anion, over pectin, the methyl ester.</text>
</comment>
<evidence type="ECO:0000256" key="10">
    <source>
        <dbReference type="RuleBase" id="RU367009"/>
    </source>
</evidence>
<dbReference type="Proteomes" id="UP000308005">
    <property type="component" value="Unassembled WGS sequence"/>
</dbReference>
<comment type="similarity">
    <text evidence="4 10">Belongs to the polysaccharide lyase 3 family.</text>
</comment>
<evidence type="ECO:0000256" key="2">
    <source>
        <dbReference type="ARBA" id="ARBA00001913"/>
    </source>
</evidence>
<sequence>MTNMRFSTSAIIAASLSLAAAERMGPLRTRASGSFPIPASQGSVTYDDAKTISGSFDGGYKTYGRGVECGGQAEGQNGDAVFVLEDGATLKNAIIGKDQSEGVHCLGACTIENVWWDAVCEDALTFKGNGDGKVIGGGARNAEDKVIQHNGVGSISIDGFTVQDFGKLYRSCGNCKQNGDARKVTITNVKATNGKYLVGINSNYGDSATITKTCASSVKHICQEYKGTSNNDEEPSTLSEGPSDACIYQESDVEAC</sequence>
<dbReference type="Pfam" id="PF03211">
    <property type="entry name" value="Pectate_lyase"/>
    <property type="match status" value="1"/>
</dbReference>
<dbReference type="GO" id="GO:0045490">
    <property type="term" value="P:pectin catabolic process"/>
    <property type="evidence" value="ECO:0007669"/>
    <property type="project" value="TreeGrafter"/>
</dbReference>
<accession>A0A4S8SIU0</accession>
<dbReference type="Proteomes" id="UP000304928">
    <property type="component" value="Unassembled WGS sequence"/>
</dbReference>
<dbReference type="AlphaFoldDB" id="A0A4S8SIU0"/>
<dbReference type="EC" id="4.2.2.2" evidence="10"/>